<name>E6PH23_9ZZZZ</name>
<evidence type="ECO:0000313" key="1">
    <source>
        <dbReference type="EMBL" id="CBH75761.1"/>
    </source>
</evidence>
<gene>
    <name evidence="1" type="ORF">CARN1_1159</name>
</gene>
<sequence length="143" mass="15712">MLPAHPSAILDEAEHDVLAFMDFPKAHRKQIAYGKRDPTIETALACEVLFGVSPSVMFPQAYDAVEERVMRDVHRLDGTLSDTSAVDLRKRELLSSAFARAITRPNTSRGSYTTPRDTIPSTPLLADLPSCSSKVRTTRLIGG</sequence>
<comment type="caution">
    <text evidence="1">The sequence shown here is derived from an EMBL/GenBank/DDBJ whole genome shotgun (WGS) entry which is preliminary data.</text>
</comment>
<accession>E6PH23</accession>
<dbReference type="EMBL" id="CABL01000016">
    <property type="protein sequence ID" value="CBH75761.1"/>
    <property type="molecule type" value="Genomic_DNA"/>
</dbReference>
<protein>
    <submittedName>
        <fullName evidence="1">Uncharacterized protein</fullName>
    </submittedName>
</protein>
<proteinExistence type="predicted"/>
<reference evidence="1" key="1">
    <citation type="submission" date="2009-10" db="EMBL/GenBank/DDBJ databases">
        <title>Diversity of trophic interactions inside an arsenic-rich microbial ecosystem.</title>
        <authorList>
            <person name="Bertin P.N."/>
            <person name="Heinrich-Salmeron A."/>
            <person name="Pelletier E."/>
            <person name="Goulhen-Chollet F."/>
            <person name="Arsene-Ploetze F."/>
            <person name="Gallien S."/>
            <person name="Calteau A."/>
            <person name="Vallenet D."/>
            <person name="Casiot C."/>
            <person name="Chane-Woon-Ming B."/>
            <person name="Giloteaux L."/>
            <person name="Barakat M."/>
            <person name="Bonnefoy V."/>
            <person name="Bruneel O."/>
            <person name="Chandler M."/>
            <person name="Cleiss J."/>
            <person name="Duran R."/>
            <person name="Elbaz-Poulichet F."/>
            <person name="Fonknechten N."/>
            <person name="Lauga B."/>
            <person name="Mornico D."/>
            <person name="Ortet P."/>
            <person name="Schaeffer C."/>
            <person name="Siguier P."/>
            <person name="Alexander Thil Smith A."/>
            <person name="Van Dorsselaer A."/>
            <person name="Weissenbach J."/>
            <person name="Medigue C."/>
            <person name="Le Paslier D."/>
        </authorList>
    </citation>
    <scope>NUCLEOTIDE SEQUENCE</scope>
</reference>
<organism evidence="1">
    <name type="scientific">mine drainage metagenome</name>
    <dbReference type="NCBI Taxonomy" id="410659"/>
    <lineage>
        <taxon>unclassified sequences</taxon>
        <taxon>metagenomes</taxon>
        <taxon>ecological metagenomes</taxon>
    </lineage>
</organism>
<dbReference type="AlphaFoldDB" id="E6PH23"/>